<keyword evidence="4" id="KW-1185">Reference proteome</keyword>
<evidence type="ECO:0000313" key="3">
    <source>
        <dbReference type="EMBL" id="MFC7135612.1"/>
    </source>
</evidence>
<gene>
    <name evidence="3" type="ORF">ACFQRB_01295</name>
</gene>
<reference evidence="3 4" key="1">
    <citation type="journal article" date="2019" name="Int. J. Syst. Evol. Microbiol.">
        <title>The Global Catalogue of Microorganisms (GCM) 10K type strain sequencing project: providing services to taxonomists for standard genome sequencing and annotation.</title>
        <authorList>
            <consortium name="The Broad Institute Genomics Platform"/>
            <consortium name="The Broad Institute Genome Sequencing Center for Infectious Disease"/>
            <person name="Wu L."/>
            <person name="Ma J."/>
        </authorList>
    </citation>
    <scope>NUCLEOTIDE SEQUENCE [LARGE SCALE GENOMIC DNA]</scope>
    <source>
        <strain evidence="3 4">DT92</strain>
    </source>
</reference>
<feature type="compositionally biased region" description="Basic and acidic residues" evidence="1">
    <location>
        <begin position="1"/>
        <end position="18"/>
    </location>
</feature>
<keyword evidence="2" id="KW-0812">Transmembrane</keyword>
<protein>
    <recommendedName>
        <fullName evidence="5">Holin-X, holin superfamily III</fullName>
    </recommendedName>
</protein>
<proteinExistence type="predicted"/>
<dbReference type="EMBL" id="JBHSZG010000001">
    <property type="protein sequence ID" value="MFC7135612.1"/>
    <property type="molecule type" value="Genomic_DNA"/>
</dbReference>
<name>A0ABD5XKH3_9EURY</name>
<dbReference type="Proteomes" id="UP001596368">
    <property type="component" value="Unassembled WGS sequence"/>
</dbReference>
<keyword evidence="2" id="KW-0472">Membrane</keyword>
<evidence type="ECO:0008006" key="5">
    <source>
        <dbReference type="Google" id="ProtNLM"/>
    </source>
</evidence>
<feature type="transmembrane region" description="Helical" evidence="2">
    <location>
        <begin position="84"/>
        <end position="107"/>
    </location>
</feature>
<accession>A0ABD5XKH3</accession>
<dbReference type="AlphaFoldDB" id="A0ABD5XKH3"/>
<organism evidence="3 4">
    <name type="scientific">Halobaculum litoreum</name>
    <dbReference type="NCBI Taxonomy" id="3031998"/>
    <lineage>
        <taxon>Archaea</taxon>
        <taxon>Methanobacteriati</taxon>
        <taxon>Methanobacteriota</taxon>
        <taxon>Stenosarchaea group</taxon>
        <taxon>Halobacteria</taxon>
        <taxon>Halobacteriales</taxon>
        <taxon>Haloferacaceae</taxon>
        <taxon>Halobaculum</taxon>
    </lineage>
</organism>
<feature type="region of interest" description="Disordered" evidence="1">
    <location>
        <begin position="1"/>
        <end position="29"/>
    </location>
</feature>
<evidence type="ECO:0000256" key="2">
    <source>
        <dbReference type="SAM" id="Phobius"/>
    </source>
</evidence>
<evidence type="ECO:0000256" key="1">
    <source>
        <dbReference type="SAM" id="MobiDB-lite"/>
    </source>
</evidence>
<comment type="caution">
    <text evidence="3">The sequence shown here is derived from an EMBL/GenBank/DDBJ whole genome shotgun (WGS) entry which is preliminary data.</text>
</comment>
<evidence type="ECO:0000313" key="4">
    <source>
        <dbReference type="Proteomes" id="UP001596368"/>
    </source>
</evidence>
<feature type="transmembrane region" description="Helical" evidence="2">
    <location>
        <begin position="57"/>
        <end position="78"/>
    </location>
</feature>
<sequence>MPSDDGRGPAEPTTRDADGDATDAATDLTEADAERIVRRVVREELDRADRSRGSSPWTVLAGVFVGFAVILPLSALVLSSLLDVGLPVEAVGVLALLAFLALVAYGWRFPPFR</sequence>
<keyword evidence="2" id="KW-1133">Transmembrane helix</keyword>